<protein>
    <submittedName>
        <fullName evidence="2">Uncharacterized protein</fullName>
    </submittedName>
</protein>
<feature type="compositionally biased region" description="Low complexity" evidence="1">
    <location>
        <begin position="20"/>
        <end position="30"/>
    </location>
</feature>
<organism evidence="2 3">
    <name type="scientific">Pipistrellus nathusii</name>
    <name type="common">Nathusius' pipistrelle</name>
    <dbReference type="NCBI Taxonomy" id="59473"/>
    <lineage>
        <taxon>Eukaryota</taxon>
        <taxon>Metazoa</taxon>
        <taxon>Chordata</taxon>
        <taxon>Craniata</taxon>
        <taxon>Vertebrata</taxon>
        <taxon>Euteleostomi</taxon>
        <taxon>Mammalia</taxon>
        <taxon>Eutheria</taxon>
        <taxon>Laurasiatheria</taxon>
        <taxon>Chiroptera</taxon>
        <taxon>Yangochiroptera</taxon>
        <taxon>Vespertilionidae</taxon>
        <taxon>Pipistrellus</taxon>
    </lineage>
</organism>
<accession>A0ABP0A233</accession>
<dbReference type="EMBL" id="OY882861">
    <property type="protein sequence ID" value="CAK6444557.1"/>
    <property type="molecule type" value="Genomic_DNA"/>
</dbReference>
<reference evidence="2" key="1">
    <citation type="submission" date="2023-12" db="EMBL/GenBank/DDBJ databases">
        <authorList>
            <person name="Brown T."/>
        </authorList>
    </citation>
    <scope>NUCLEOTIDE SEQUENCE</scope>
</reference>
<feature type="region of interest" description="Disordered" evidence="1">
    <location>
        <begin position="1"/>
        <end position="46"/>
    </location>
</feature>
<gene>
    <name evidence="2" type="ORF">MPIPNATIZW_LOCUS12863</name>
</gene>
<sequence length="116" mass="12336">MKAESETRFPLAPNASRGGPSLAASVSHSPVSPPPHTPCGAGNPGQPEAVDFWPVSFIPYISSTSATGSWLILLTADLQGSRNPEKEKEGRHLETELRPRLPLVFCPSPLSLPTLP</sequence>
<proteinExistence type="predicted"/>
<evidence type="ECO:0000313" key="3">
    <source>
        <dbReference type="Proteomes" id="UP001314169"/>
    </source>
</evidence>
<evidence type="ECO:0000313" key="2">
    <source>
        <dbReference type="EMBL" id="CAK6444557.1"/>
    </source>
</evidence>
<evidence type="ECO:0000256" key="1">
    <source>
        <dbReference type="SAM" id="MobiDB-lite"/>
    </source>
</evidence>
<keyword evidence="3" id="KW-1185">Reference proteome</keyword>
<name>A0ABP0A233_PIPNA</name>
<dbReference type="Proteomes" id="UP001314169">
    <property type="component" value="Chromosome 4"/>
</dbReference>